<dbReference type="GO" id="GO:0016491">
    <property type="term" value="F:oxidoreductase activity"/>
    <property type="evidence" value="ECO:0007669"/>
    <property type="project" value="UniProtKB-KW"/>
</dbReference>
<feature type="transmembrane region" description="Helical" evidence="2">
    <location>
        <begin position="6"/>
        <end position="27"/>
    </location>
</feature>
<dbReference type="InterPro" id="IPR036188">
    <property type="entry name" value="FAD/NAD-bd_sf"/>
</dbReference>
<keyword evidence="2" id="KW-1133">Transmembrane helix</keyword>
<evidence type="ECO:0000256" key="1">
    <source>
        <dbReference type="ARBA" id="ARBA00023002"/>
    </source>
</evidence>
<dbReference type="Proteomes" id="UP000217076">
    <property type="component" value="Unassembled WGS sequence"/>
</dbReference>
<evidence type="ECO:0000256" key="2">
    <source>
        <dbReference type="SAM" id="Phobius"/>
    </source>
</evidence>
<evidence type="ECO:0000259" key="3">
    <source>
        <dbReference type="Pfam" id="PF01266"/>
    </source>
</evidence>
<keyword evidence="5" id="KW-1185">Reference proteome</keyword>
<dbReference type="Gene3D" id="3.30.9.10">
    <property type="entry name" value="D-Amino Acid Oxidase, subunit A, domain 2"/>
    <property type="match status" value="1"/>
</dbReference>
<dbReference type="Pfam" id="PF01266">
    <property type="entry name" value="DAO"/>
    <property type="match status" value="1"/>
</dbReference>
<keyword evidence="1" id="KW-0560">Oxidoreductase</keyword>
<sequence length="426" mass="44879">MDRGTGTVTIVGAGIVGVSAALALLNAGRPVRLIDRVPPGEGCSFGNAAVITEGSVEPLALPGVMSQVPAWLLDPEGPLVVRWGHLPRALPFFWRFLKAAGPARVRAVAAAQAALLRGSVAAHRGLAEAAGVGEMIRPGGFLYVYHGQRGLAADRGIWALRRAQGVRVEALEGPRLAELEPGLGSVFGQGLWMPDDAWVISPAGLVRGLAAEVRRRGGRIECAEVLGLEPGPEAPRRLFTSIGDIPVETLLIAAGAHSGRLAALLGERFPLESERGYHLQVPPQAVSGRTLVSRPVMWAERRMVATPVAGGLRLAGTAEFAGLSAPPDFARAARFLEWGRTLLPGLPGGLDGEASRWMGHRPTLPDTLPVIGRSSRWRRVFYAFGHGHTGLTAGPLTGRLIAAQIAGHRPPIDPAPYAPGRFTGQS</sequence>
<keyword evidence="2" id="KW-0472">Membrane</keyword>
<dbReference type="PANTHER" id="PTHR13847:SF289">
    <property type="entry name" value="GLYCINE OXIDASE"/>
    <property type="match status" value="1"/>
</dbReference>
<reference evidence="5" key="1">
    <citation type="submission" date="2016-10" db="EMBL/GenBank/DDBJ databases">
        <authorList>
            <person name="Varghese N."/>
            <person name="Submissions S."/>
        </authorList>
    </citation>
    <scope>NUCLEOTIDE SEQUENCE [LARGE SCALE GENOMIC DNA]</scope>
    <source>
        <strain evidence="5">930I</strain>
    </source>
</reference>
<dbReference type="InterPro" id="IPR006076">
    <property type="entry name" value="FAD-dep_OxRdtase"/>
</dbReference>
<dbReference type="GO" id="GO:0005737">
    <property type="term" value="C:cytoplasm"/>
    <property type="evidence" value="ECO:0007669"/>
    <property type="project" value="TreeGrafter"/>
</dbReference>
<dbReference type="Gene3D" id="3.50.50.60">
    <property type="entry name" value="FAD/NAD(P)-binding domain"/>
    <property type="match status" value="2"/>
</dbReference>
<evidence type="ECO:0000313" key="4">
    <source>
        <dbReference type="EMBL" id="SDH52569.1"/>
    </source>
</evidence>
<dbReference type="SUPFAM" id="SSF51905">
    <property type="entry name" value="FAD/NAD(P)-binding domain"/>
    <property type="match status" value="1"/>
</dbReference>
<accession>A0A1G8D5D1</accession>
<dbReference type="RefSeq" id="WP_176787813.1">
    <property type="nucleotide sequence ID" value="NZ_FNCV01000007.1"/>
</dbReference>
<dbReference type="SUPFAM" id="SSF54373">
    <property type="entry name" value="FAD-linked reductases, C-terminal domain"/>
    <property type="match status" value="1"/>
</dbReference>
<organism evidence="4 5">
    <name type="scientific">Roseospirillum parvum</name>
    <dbReference type="NCBI Taxonomy" id="83401"/>
    <lineage>
        <taxon>Bacteria</taxon>
        <taxon>Pseudomonadati</taxon>
        <taxon>Pseudomonadota</taxon>
        <taxon>Alphaproteobacteria</taxon>
        <taxon>Rhodospirillales</taxon>
        <taxon>Rhodospirillaceae</taxon>
        <taxon>Roseospirillum</taxon>
    </lineage>
</organism>
<dbReference type="PANTHER" id="PTHR13847">
    <property type="entry name" value="SARCOSINE DEHYDROGENASE-RELATED"/>
    <property type="match status" value="1"/>
</dbReference>
<evidence type="ECO:0000313" key="5">
    <source>
        <dbReference type="Proteomes" id="UP000217076"/>
    </source>
</evidence>
<dbReference type="STRING" id="83401.SAMN05421742_107178"/>
<keyword evidence="2" id="KW-0812">Transmembrane</keyword>
<name>A0A1G8D5D1_9PROT</name>
<dbReference type="EMBL" id="FNCV01000007">
    <property type="protein sequence ID" value="SDH52569.1"/>
    <property type="molecule type" value="Genomic_DNA"/>
</dbReference>
<dbReference type="AlphaFoldDB" id="A0A1G8D5D1"/>
<feature type="domain" description="FAD dependent oxidoreductase" evidence="3">
    <location>
        <begin position="8"/>
        <end position="403"/>
    </location>
</feature>
<protein>
    <submittedName>
        <fullName evidence="4">D-amino-acid dehydrogenase</fullName>
    </submittedName>
</protein>
<proteinExistence type="predicted"/>
<gene>
    <name evidence="4" type="ORF">SAMN05421742_107178</name>
</gene>